<keyword evidence="4 5" id="KW-0472">Membrane</keyword>
<dbReference type="Pfam" id="PF07690">
    <property type="entry name" value="MFS_1"/>
    <property type="match status" value="1"/>
</dbReference>
<evidence type="ECO:0000313" key="8">
    <source>
        <dbReference type="Proteomes" id="UP000572817"/>
    </source>
</evidence>
<feature type="transmembrane region" description="Helical" evidence="5">
    <location>
        <begin position="110"/>
        <end position="130"/>
    </location>
</feature>
<reference evidence="7" key="1">
    <citation type="submission" date="2020-04" db="EMBL/GenBank/DDBJ databases">
        <title>Genome Assembly and Annotation of Botryosphaeria dothidea sdau 11-99, a Latent Pathogen of Apple Fruit Ring Rot in China.</title>
        <authorList>
            <person name="Yu C."/>
            <person name="Diao Y."/>
            <person name="Lu Q."/>
            <person name="Zhao J."/>
            <person name="Cui S."/>
            <person name="Peng C."/>
            <person name="He B."/>
            <person name="Liu H."/>
        </authorList>
    </citation>
    <scope>NUCLEOTIDE SEQUENCE [LARGE SCALE GENOMIC DNA]</scope>
    <source>
        <strain evidence="7">Sdau11-99</strain>
    </source>
</reference>
<keyword evidence="8" id="KW-1185">Reference proteome</keyword>
<dbReference type="SUPFAM" id="SSF103473">
    <property type="entry name" value="MFS general substrate transporter"/>
    <property type="match status" value="1"/>
</dbReference>
<evidence type="ECO:0000256" key="2">
    <source>
        <dbReference type="ARBA" id="ARBA00022692"/>
    </source>
</evidence>
<proteinExistence type="predicted"/>
<accession>A0A8H4N3C7</accession>
<sequence length="351" mass="38565">MEKDLHASDTIGVIEMYGRILVLQGSNGFFFVFNTACGFAKTDCQMLAFRFLSGIGGCAAQSIGGAIMGEMFTPLERGKSVSIYSIAPLIGPVIGPVCGGVLTQYASWRWCFWIISIFDIFVQLSGVLYLRETYPPVLLRQKRNILVKETGNQNLKTEFDATMPLVWEGLYNQKPTIASLNYLPSSIGVIVMSQIPPRLGNVIYKRVIARSPHNKALPEFRVPLLFPATLLTLVGLLWYGWSAEEKLHVMMPNIKTVIFTAGTSMTFFCINQYLIDTYTLHAASALGAATVLRGVCGFCIPLFAPKVFEALGFGVGNTMLAVAAVVIGFPGALMVWKYGPALREKSLYARK</sequence>
<dbReference type="InterPro" id="IPR011701">
    <property type="entry name" value="MFS"/>
</dbReference>
<feature type="transmembrane region" description="Helical" evidence="5">
    <location>
        <begin position="310"/>
        <end position="336"/>
    </location>
</feature>
<comment type="caution">
    <text evidence="7">The sequence shown here is derived from an EMBL/GenBank/DDBJ whole genome shotgun (WGS) entry which is preliminary data.</text>
</comment>
<feature type="transmembrane region" description="Helical" evidence="5">
    <location>
        <begin position="220"/>
        <end position="241"/>
    </location>
</feature>
<evidence type="ECO:0000256" key="5">
    <source>
        <dbReference type="SAM" id="Phobius"/>
    </source>
</evidence>
<comment type="subcellular location">
    <subcellularLocation>
        <location evidence="1">Membrane</location>
        <topology evidence="1">Multi-pass membrane protein</topology>
    </subcellularLocation>
</comment>
<feature type="transmembrane region" description="Helical" evidence="5">
    <location>
        <begin position="81"/>
        <end position="103"/>
    </location>
</feature>
<dbReference type="InterPro" id="IPR036259">
    <property type="entry name" value="MFS_trans_sf"/>
</dbReference>
<dbReference type="GO" id="GO:0022857">
    <property type="term" value="F:transmembrane transporter activity"/>
    <property type="evidence" value="ECO:0007669"/>
    <property type="project" value="InterPro"/>
</dbReference>
<evidence type="ECO:0000256" key="4">
    <source>
        <dbReference type="ARBA" id="ARBA00023136"/>
    </source>
</evidence>
<evidence type="ECO:0000256" key="1">
    <source>
        <dbReference type="ARBA" id="ARBA00004141"/>
    </source>
</evidence>
<protein>
    <recommendedName>
        <fullName evidence="6">Major facilitator superfamily (MFS) profile domain-containing protein</fullName>
    </recommendedName>
</protein>
<evidence type="ECO:0000256" key="3">
    <source>
        <dbReference type="ARBA" id="ARBA00022989"/>
    </source>
</evidence>
<dbReference type="Gene3D" id="1.20.1250.20">
    <property type="entry name" value="MFS general substrate transporter like domains"/>
    <property type="match status" value="1"/>
</dbReference>
<keyword evidence="3 5" id="KW-1133">Transmembrane helix</keyword>
<feature type="transmembrane region" description="Helical" evidence="5">
    <location>
        <begin position="180"/>
        <end position="199"/>
    </location>
</feature>
<dbReference type="EMBL" id="WWBZ02000022">
    <property type="protein sequence ID" value="KAF4307540.1"/>
    <property type="molecule type" value="Genomic_DNA"/>
</dbReference>
<dbReference type="Proteomes" id="UP000572817">
    <property type="component" value="Unassembled WGS sequence"/>
</dbReference>
<gene>
    <name evidence="7" type="ORF">GTA08_BOTSDO03745</name>
</gene>
<dbReference type="InterPro" id="IPR020846">
    <property type="entry name" value="MFS_dom"/>
</dbReference>
<dbReference type="GO" id="GO:0005886">
    <property type="term" value="C:plasma membrane"/>
    <property type="evidence" value="ECO:0007669"/>
    <property type="project" value="TreeGrafter"/>
</dbReference>
<evidence type="ECO:0000313" key="7">
    <source>
        <dbReference type="EMBL" id="KAF4307540.1"/>
    </source>
</evidence>
<feature type="domain" description="Major facilitator superfamily (MFS) profile" evidence="6">
    <location>
        <begin position="1"/>
        <end position="351"/>
    </location>
</feature>
<name>A0A8H4N3C7_9PEZI</name>
<dbReference type="AlphaFoldDB" id="A0A8H4N3C7"/>
<dbReference type="PROSITE" id="PS50850">
    <property type="entry name" value="MFS"/>
    <property type="match status" value="1"/>
</dbReference>
<dbReference type="OrthoDB" id="6770063at2759"/>
<feature type="transmembrane region" description="Helical" evidence="5">
    <location>
        <begin position="47"/>
        <end position="69"/>
    </location>
</feature>
<feature type="transmembrane region" description="Helical" evidence="5">
    <location>
        <begin position="282"/>
        <end position="304"/>
    </location>
</feature>
<feature type="transmembrane region" description="Helical" evidence="5">
    <location>
        <begin position="20"/>
        <end position="40"/>
    </location>
</feature>
<organism evidence="7 8">
    <name type="scientific">Botryosphaeria dothidea</name>
    <dbReference type="NCBI Taxonomy" id="55169"/>
    <lineage>
        <taxon>Eukaryota</taxon>
        <taxon>Fungi</taxon>
        <taxon>Dikarya</taxon>
        <taxon>Ascomycota</taxon>
        <taxon>Pezizomycotina</taxon>
        <taxon>Dothideomycetes</taxon>
        <taxon>Dothideomycetes incertae sedis</taxon>
        <taxon>Botryosphaeriales</taxon>
        <taxon>Botryosphaeriaceae</taxon>
        <taxon>Botryosphaeria</taxon>
    </lineage>
</organism>
<dbReference type="PANTHER" id="PTHR23502">
    <property type="entry name" value="MAJOR FACILITATOR SUPERFAMILY"/>
    <property type="match status" value="1"/>
</dbReference>
<feature type="transmembrane region" description="Helical" evidence="5">
    <location>
        <begin position="253"/>
        <end position="275"/>
    </location>
</feature>
<keyword evidence="2 5" id="KW-0812">Transmembrane</keyword>
<dbReference type="PANTHER" id="PTHR23502:SF60">
    <property type="entry name" value="MAJOR FACILITATOR SUPERFAMILY (MFS) PROFILE DOMAIN-CONTAINING PROTEIN-RELATED"/>
    <property type="match status" value="1"/>
</dbReference>
<evidence type="ECO:0000259" key="6">
    <source>
        <dbReference type="PROSITE" id="PS50850"/>
    </source>
</evidence>